<evidence type="ECO:0000256" key="1">
    <source>
        <dbReference type="SAM" id="MobiDB-lite"/>
    </source>
</evidence>
<reference evidence="2 3" key="1">
    <citation type="journal article" date="2015" name="BMC Genomics">
        <title>Insights from the genome of Ophiocordyceps polyrhachis-furcata to pathogenicity and host specificity in insect fungi.</title>
        <authorList>
            <person name="Wichadakul D."/>
            <person name="Kobmoo N."/>
            <person name="Ingsriswang S."/>
            <person name="Tangphatsornruang S."/>
            <person name="Chantasingh D."/>
            <person name="Luangsa-ard J.J."/>
            <person name="Eurwilaichitr L."/>
        </authorList>
    </citation>
    <scope>NUCLEOTIDE SEQUENCE [LARGE SCALE GENOMIC DNA]</scope>
    <source>
        <strain evidence="2 3">BCC 54312</strain>
    </source>
</reference>
<dbReference type="AlphaFoldDB" id="A0A367L8J6"/>
<dbReference type="EMBL" id="LKCN02000011">
    <property type="protein sequence ID" value="RCI10745.1"/>
    <property type="molecule type" value="Genomic_DNA"/>
</dbReference>
<evidence type="ECO:0000313" key="2">
    <source>
        <dbReference type="EMBL" id="RCI10745.1"/>
    </source>
</evidence>
<feature type="non-terminal residue" evidence="2">
    <location>
        <position position="1"/>
    </location>
</feature>
<accession>A0A367L8J6</accession>
<feature type="region of interest" description="Disordered" evidence="1">
    <location>
        <begin position="59"/>
        <end position="81"/>
    </location>
</feature>
<proteinExistence type="predicted"/>
<comment type="caution">
    <text evidence="2">The sequence shown here is derived from an EMBL/GenBank/DDBJ whole genome shotgun (WGS) entry which is preliminary data.</text>
</comment>
<sequence length="81" mass="8851">VGKKGPNKVICIPSQRAEPGLITSKGYTSSVCIKKVRKADANDSSNTLTYLYTCTCRSDRSDRSDPMTPAMTAMTRPLRPL</sequence>
<keyword evidence="3" id="KW-1185">Reference proteome</keyword>
<gene>
    <name evidence="2" type="ORF">L249_5369</name>
</gene>
<protein>
    <submittedName>
        <fullName evidence="2">Uncharacterized protein</fullName>
    </submittedName>
</protein>
<dbReference type="Proteomes" id="UP000253664">
    <property type="component" value="Unassembled WGS sequence"/>
</dbReference>
<evidence type="ECO:0000313" key="3">
    <source>
        <dbReference type="Proteomes" id="UP000253664"/>
    </source>
</evidence>
<name>A0A367L8J6_9HYPO</name>
<organism evidence="2 3">
    <name type="scientific">Ophiocordyceps polyrhachis-furcata BCC 54312</name>
    <dbReference type="NCBI Taxonomy" id="1330021"/>
    <lineage>
        <taxon>Eukaryota</taxon>
        <taxon>Fungi</taxon>
        <taxon>Dikarya</taxon>
        <taxon>Ascomycota</taxon>
        <taxon>Pezizomycotina</taxon>
        <taxon>Sordariomycetes</taxon>
        <taxon>Hypocreomycetidae</taxon>
        <taxon>Hypocreales</taxon>
        <taxon>Ophiocordycipitaceae</taxon>
        <taxon>Ophiocordyceps</taxon>
    </lineage>
</organism>